<gene>
    <name evidence="2" type="ORF">GPL21_39875</name>
</gene>
<dbReference type="EMBL" id="WQNF01000063">
    <property type="protein sequence ID" value="MVT71200.1"/>
    <property type="molecule type" value="Genomic_DNA"/>
</dbReference>
<dbReference type="Gene3D" id="3.30.1330.40">
    <property type="entry name" value="RutC-like"/>
    <property type="match status" value="1"/>
</dbReference>
<keyword evidence="1" id="KW-0732">Signal</keyword>
<dbReference type="Proteomes" id="UP000436468">
    <property type="component" value="Unassembled WGS sequence"/>
</dbReference>
<dbReference type="InterPro" id="IPR013813">
    <property type="entry name" value="Endoribo_LPSP/chorism_mut-like"/>
</dbReference>
<accession>A0A844T988</accession>
<dbReference type="AlphaFoldDB" id="A0A844T988"/>
<proteinExistence type="predicted"/>
<dbReference type="RefSeq" id="WP_157348792.1">
    <property type="nucleotide sequence ID" value="NZ_WQNF01000063.1"/>
</dbReference>
<evidence type="ECO:0000313" key="3">
    <source>
        <dbReference type="Proteomes" id="UP000436468"/>
    </source>
</evidence>
<name>A0A844T988_9BRAD</name>
<dbReference type="PANTHER" id="PTHR43760:SF1">
    <property type="entry name" value="ENDORIBONUCLEASE L-PSP_CHORISMATE MUTASE-LIKE DOMAIN-CONTAINING PROTEIN"/>
    <property type="match status" value="1"/>
</dbReference>
<comment type="caution">
    <text evidence="2">The sequence shown here is derived from an EMBL/GenBank/DDBJ whole genome shotgun (WGS) entry which is preliminary data.</text>
</comment>
<reference evidence="2 3" key="1">
    <citation type="submission" date="2019-12" db="EMBL/GenBank/DDBJ databases">
        <title>Draft genome sequences Bradyrhizobium cajani AMBPC1010, Bradyrhizobium pachyrhizi AMBPC1040 and Bradyrhizobium yuanmingense ALSPC3051, three plant growth promoting strains isolated from nodules of Cajanus cajan L. in Dominican Republic.</title>
        <authorList>
            <person name="Flores-Felix J.D."/>
            <person name="Araujo J."/>
            <person name="Diaz-Alcantara C."/>
            <person name="Gonzalez-Andres F."/>
            <person name="Velazquez E."/>
        </authorList>
    </citation>
    <scope>NUCLEOTIDE SEQUENCE [LARGE SCALE GENOMIC DNA]</scope>
    <source>
        <strain evidence="2 3">1040</strain>
    </source>
</reference>
<organism evidence="2 3">
    <name type="scientific">Bradyrhizobium pachyrhizi</name>
    <dbReference type="NCBI Taxonomy" id="280333"/>
    <lineage>
        <taxon>Bacteria</taxon>
        <taxon>Pseudomonadati</taxon>
        <taxon>Pseudomonadota</taxon>
        <taxon>Alphaproteobacteria</taxon>
        <taxon>Hyphomicrobiales</taxon>
        <taxon>Nitrobacteraceae</taxon>
        <taxon>Bradyrhizobium</taxon>
    </lineage>
</organism>
<keyword evidence="3" id="KW-1185">Reference proteome</keyword>
<dbReference type="SUPFAM" id="SSF55298">
    <property type="entry name" value="YjgF-like"/>
    <property type="match status" value="1"/>
</dbReference>
<dbReference type="CDD" id="cd02199">
    <property type="entry name" value="YjgF_YER057c_UK114_like_1"/>
    <property type="match status" value="1"/>
</dbReference>
<dbReference type="InterPro" id="IPR006175">
    <property type="entry name" value="YjgF/YER057c/UK114"/>
</dbReference>
<dbReference type="InterPro" id="IPR035959">
    <property type="entry name" value="RutC-like_sf"/>
</dbReference>
<feature type="chain" id="PRO_5032587600" evidence="1">
    <location>
        <begin position="25"/>
        <end position="175"/>
    </location>
</feature>
<sequence>MKEFAGFVAFCLVILASAFEGAQAENSSSAEARLREKNITLPAEAAPVGSYVNAVQVGNLLFMAGSVASEPKGKLGRDLTVERGYEAARQAVLITLAKVRAALGSLDWVKRVVKVVGMVNSVDDFDDQAKVINGYCDLMIKVFGESKGRHARSSLGVAALPRHAAVEVEMILEEQ</sequence>
<protein>
    <submittedName>
        <fullName evidence="2">RidA family protein</fullName>
    </submittedName>
</protein>
<dbReference type="Pfam" id="PF01042">
    <property type="entry name" value="Ribonuc_L-PSP"/>
    <property type="match status" value="1"/>
</dbReference>
<evidence type="ECO:0000256" key="1">
    <source>
        <dbReference type="SAM" id="SignalP"/>
    </source>
</evidence>
<evidence type="ECO:0000313" key="2">
    <source>
        <dbReference type="EMBL" id="MVT71200.1"/>
    </source>
</evidence>
<feature type="signal peptide" evidence="1">
    <location>
        <begin position="1"/>
        <end position="24"/>
    </location>
</feature>
<dbReference type="PANTHER" id="PTHR43760">
    <property type="entry name" value="ENDORIBONUCLEASE-RELATED"/>
    <property type="match status" value="1"/>
</dbReference>